<evidence type="ECO:0000256" key="1">
    <source>
        <dbReference type="SAM" id="MobiDB-lite"/>
    </source>
</evidence>
<evidence type="ECO:0000313" key="2">
    <source>
        <dbReference type="EMBL" id="MFD2258839.1"/>
    </source>
</evidence>
<dbReference type="RefSeq" id="WP_345098808.1">
    <property type="nucleotide sequence ID" value="NZ_BAABGS010000019.1"/>
</dbReference>
<dbReference type="Proteomes" id="UP001597373">
    <property type="component" value="Unassembled WGS sequence"/>
</dbReference>
<reference evidence="3" key="1">
    <citation type="journal article" date="2019" name="Int. J. Syst. Evol. Microbiol.">
        <title>The Global Catalogue of Microorganisms (GCM) 10K type strain sequencing project: providing services to taxonomists for standard genome sequencing and annotation.</title>
        <authorList>
            <consortium name="The Broad Institute Genomics Platform"/>
            <consortium name="The Broad Institute Genome Sequencing Center for Infectious Disease"/>
            <person name="Wu L."/>
            <person name="Ma J."/>
        </authorList>
    </citation>
    <scope>NUCLEOTIDE SEQUENCE [LARGE SCALE GENOMIC DNA]</scope>
    <source>
        <strain evidence="3">KCTC 23707</strain>
    </source>
</reference>
<name>A0ABW5DFY6_9HYPH</name>
<dbReference type="EMBL" id="JBHUIR010000015">
    <property type="protein sequence ID" value="MFD2258839.1"/>
    <property type="molecule type" value="Genomic_DNA"/>
</dbReference>
<gene>
    <name evidence="2" type="ORF">ACFSMZ_03565</name>
</gene>
<keyword evidence="3" id="KW-1185">Reference proteome</keyword>
<organism evidence="2 3">
    <name type="scientific">Chelativorans composti</name>
    <dbReference type="NCBI Taxonomy" id="768533"/>
    <lineage>
        <taxon>Bacteria</taxon>
        <taxon>Pseudomonadati</taxon>
        <taxon>Pseudomonadota</taxon>
        <taxon>Alphaproteobacteria</taxon>
        <taxon>Hyphomicrobiales</taxon>
        <taxon>Phyllobacteriaceae</taxon>
        <taxon>Chelativorans</taxon>
    </lineage>
</organism>
<accession>A0ABW5DFY6</accession>
<comment type="caution">
    <text evidence="2">The sequence shown here is derived from an EMBL/GenBank/DDBJ whole genome shotgun (WGS) entry which is preliminary data.</text>
</comment>
<evidence type="ECO:0000313" key="3">
    <source>
        <dbReference type="Proteomes" id="UP001597373"/>
    </source>
</evidence>
<feature type="region of interest" description="Disordered" evidence="1">
    <location>
        <begin position="47"/>
        <end position="68"/>
    </location>
</feature>
<sequence length="68" mass="7379">MSTFDDTAHQEPAGLPADITSILAAIEKERVPERLLKLALELQDALARQRSNEQAARAAPPIERSEGA</sequence>
<protein>
    <submittedName>
        <fullName evidence="2">Uncharacterized protein</fullName>
    </submittedName>
</protein>
<proteinExistence type="predicted"/>